<dbReference type="GeneID" id="81375670"/>
<reference evidence="2" key="1">
    <citation type="submission" date="2022-12" db="EMBL/GenBank/DDBJ databases">
        <authorList>
            <person name="Petersen C."/>
        </authorList>
    </citation>
    <scope>NUCLEOTIDE SEQUENCE</scope>
    <source>
        <strain evidence="2">IBT 29677</strain>
    </source>
</reference>
<dbReference type="InterPro" id="IPR052998">
    <property type="entry name" value="Hetero-Diels-Alderase-like"/>
</dbReference>
<dbReference type="OrthoDB" id="9977941at2759"/>
<evidence type="ECO:0008006" key="4">
    <source>
        <dbReference type="Google" id="ProtNLM"/>
    </source>
</evidence>
<proteinExistence type="predicted"/>
<dbReference type="AlphaFoldDB" id="A0A9W9SKH8"/>
<dbReference type="EMBL" id="JAPZBU010000011">
    <property type="protein sequence ID" value="KAJ5378934.1"/>
    <property type="molecule type" value="Genomic_DNA"/>
</dbReference>
<dbReference type="InterPro" id="IPR011042">
    <property type="entry name" value="6-blade_b-propeller_TolB-like"/>
</dbReference>
<comment type="caution">
    <text evidence="2">The sequence shown here is derived from an EMBL/GenBank/DDBJ whole genome shotgun (WGS) entry which is preliminary data.</text>
</comment>
<dbReference type="Gene3D" id="2.120.10.30">
    <property type="entry name" value="TolB, C-terminal domain"/>
    <property type="match status" value="1"/>
</dbReference>
<dbReference type="Proteomes" id="UP001147747">
    <property type="component" value="Unassembled WGS sequence"/>
</dbReference>
<gene>
    <name evidence="2" type="ORF">N7509_012053</name>
</gene>
<accession>A0A9W9SKH8</accession>
<dbReference type="RefSeq" id="XP_056482720.1">
    <property type="nucleotide sequence ID" value="XM_056636690.1"/>
</dbReference>
<protein>
    <recommendedName>
        <fullName evidence="4">SMP-30/Gluconolactonase/LRE-like region domain-containing protein</fullName>
    </recommendedName>
</protein>
<dbReference type="PANTHER" id="PTHR42060:SF1">
    <property type="entry name" value="NHL REPEAT-CONTAINING PROTEIN"/>
    <property type="match status" value="1"/>
</dbReference>
<dbReference type="SUPFAM" id="SSF63829">
    <property type="entry name" value="Calcium-dependent phosphotriesterase"/>
    <property type="match status" value="1"/>
</dbReference>
<feature type="chain" id="PRO_5040953283" description="SMP-30/Gluconolactonase/LRE-like region domain-containing protein" evidence="1">
    <location>
        <begin position="22"/>
        <end position="352"/>
    </location>
</feature>
<keyword evidence="3" id="KW-1185">Reference proteome</keyword>
<evidence type="ECO:0000256" key="1">
    <source>
        <dbReference type="SAM" id="SignalP"/>
    </source>
</evidence>
<organism evidence="2 3">
    <name type="scientific">Penicillium cosmopolitanum</name>
    <dbReference type="NCBI Taxonomy" id="1131564"/>
    <lineage>
        <taxon>Eukaryota</taxon>
        <taxon>Fungi</taxon>
        <taxon>Dikarya</taxon>
        <taxon>Ascomycota</taxon>
        <taxon>Pezizomycotina</taxon>
        <taxon>Eurotiomycetes</taxon>
        <taxon>Eurotiomycetidae</taxon>
        <taxon>Eurotiales</taxon>
        <taxon>Aspergillaceae</taxon>
        <taxon>Penicillium</taxon>
    </lineage>
</organism>
<feature type="signal peptide" evidence="1">
    <location>
        <begin position="1"/>
        <end position="21"/>
    </location>
</feature>
<evidence type="ECO:0000313" key="3">
    <source>
        <dbReference type="Proteomes" id="UP001147747"/>
    </source>
</evidence>
<sequence length="352" mass="38376">MKKSQTFSIIALFGLAVQTLSKTTVSIIHAFPSGVSLENLAIDSSRNSILVTSNNTPSLYQINLSFHQHQNNSAKVIHTFPNATGLLGITKYAPDTFAVIVGSFSIAHIGQNTSFSVWSIKFLNTGYSHTAETNIQVHKIADIPGARMLNGMTSMDESSEAVLVGDSLAGRVYRLCTRSGEVKVVLEDDETMKPENHPGEQITLRSVALNGIRKVTITNDHDHGNRTYLYYSNSNKTTINRVLIDPLTGYSRGPFTTLTSNDGSLSPDDLAYNYDSGDVYFAGHMDDVVVKVDSDKKETVLAHVIAPSSLVFEEGEQSHILYCTTAGGPEFGAEREGGKLLSIQVELDYQSF</sequence>
<reference evidence="2" key="2">
    <citation type="journal article" date="2023" name="IMA Fungus">
        <title>Comparative genomic study of the Penicillium genus elucidates a diverse pangenome and 15 lateral gene transfer events.</title>
        <authorList>
            <person name="Petersen C."/>
            <person name="Sorensen T."/>
            <person name="Nielsen M.R."/>
            <person name="Sondergaard T.E."/>
            <person name="Sorensen J.L."/>
            <person name="Fitzpatrick D.A."/>
            <person name="Frisvad J.C."/>
            <person name="Nielsen K.L."/>
        </authorList>
    </citation>
    <scope>NUCLEOTIDE SEQUENCE</scope>
    <source>
        <strain evidence="2">IBT 29677</strain>
    </source>
</reference>
<keyword evidence="1" id="KW-0732">Signal</keyword>
<name>A0A9W9SKH8_9EURO</name>
<evidence type="ECO:0000313" key="2">
    <source>
        <dbReference type="EMBL" id="KAJ5378934.1"/>
    </source>
</evidence>
<dbReference type="PANTHER" id="PTHR42060">
    <property type="entry name" value="NHL REPEAT-CONTAINING PROTEIN-RELATED"/>
    <property type="match status" value="1"/>
</dbReference>